<organism evidence="9 10">
    <name type="scientific">Flavonifractor plautii 1_3_50AFAA</name>
    <dbReference type="NCBI Taxonomy" id="742738"/>
    <lineage>
        <taxon>Bacteria</taxon>
        <taxon>Bacillati</taxon>
        <taxon>Bacillota</taxon>
        <taxon>Clostridia</taxon>
        <taxon>Eubacteriales</taxon>
        <taxon>Oscillospiraceae</taxon>
        <taxon>Flavonifractor</taxon>
    </lineage>
</organism>
<dbReference type="CDD" id="cd02218">
    <property type="entry name" value="cupin_PGI"/>
    <property type="match status" value="1"/>
</dbReference>
<dbReference type="InterPro" id="IPR010551">
    <property type="entry name" value="G6P_isomerase_prok"/>
</dbReference>
<comment type="pathway">
    <text evidence="1">Carbohydrate degradation; glycolysis; D-glyceraldehyde 3-phosphate and glycerone phosphate from D-glucose: step 2/4.</text>
</comment>
<comment type="similarity">
    <text evidence="2">Belongs to the archaeal-type GPI family.</text>
</comment>
<evidence type="ECO:0000313" key="10">
    <source>
        <dbReference type="Proteomes" id="UP000029585"/>
    </source>
</evidence>
<dbReference type="SUPFAM" id="SSF51182">
    <property type="entry name" value="RmlC-like cupins"/>
    <property type="match status" value="1"/>
</dbReference>
<dbReference type="eggNOG" id="COG2140">
    <property type="taxonomic scope" value="Bacteria"/>
</dbReference>
<sequence length="193" mass="21572">MSDVKPFVLDFDLVSGFCTSGKVKPTQRRVSDMVAQFANETAARAMVEGGDPLLYEFYGLDLPEDDSGVLQFGTTILYPGKVGEEYFMTKGHFHTILDTSEIYYGLSGHGMMLMETPEGQVDWKEIGPGEALYVPGRWAHRSINTGTEPLVMFFVYRGDAGHDYGTIEEKGYRKLVVERDGKPAVIDNPKWKV</sequence>
<evidence type="ECO:0000256" key="1">
    <source>
        <dbReference type="ARBA" id="ARBA00004926"/>
    </source>
</evidence>
<dbReference type="Proteomes" id="UP000029585">
    <property type="component" value="Unassembled WGS sequence"/>
</dbReference>
<dbReference type="Pfam" id="PF06560">
    <property type="entry name" value="GPI"/>
    <property type="match status" value="1"/>
</dbReference>
<dbReference type="UniPathway" id="UPA00109">
    <property type="reaction ID" value="UER00181"/>
</dbReference>
<dbReference type="InterPro" id="IPR014710">
    <property type="entry name" value="RmlC-like_jellyroll"/>
</dbReference>
<dbReference type="InterPro" id="IPR011051">
    <property type="entry name" value="RmlC_Cupin_sf"/>
</dbReference>
<keyword evidence="4" id="KW-0312">Gluconeogenesis</keyword>
<accession>A0A096DIR1</accession>
<evidence type="ECO:0000259" key="8">
    <source>
        <dbReference type="Pfam" id="PF06560"/>
    </source>
</evidence>
<dbReference type="RefSeq" id="WP_044938235.1">
    <property type="nucleotide sequence ID" value="NZ_KN174161.1"/>
</dbReference>
<dbReference type="PANTHER" id="PTHR35848">
    <property type="entry name" value="OXALATE-BINDING PROTEIN"/>
    <property type="match status" value="1"/>
</dbReference>
<evidence type="ECO:0000256" key="5">
    <source>
        <dbReference type="ARBA" id="ARBA00022723"/>
    </source>
</evidence>
<proteinExistence type="inferred from homology"/>
<keyword evidence="6" id="KW-0324">Glycolysis</keyword>
<evidence type="ECO:0000313" key="9">
    <source>
        <dbReference type="EMBL" id="KGF57424.1"/>
    </source>
</evidence>
<dbReference type="EC" id="5.3.1.9" evidence="3"/>
<dbReference type="PANTHER" id="PTHR35848:SF6">
    <property type="entry name" value="CUPIN TYPE-2 DOMAIN-CONTAINING PROTEIN"/>
    <property type="match status" value="1"/>
</dbReference>
<keyword evidence="5" id="KW-0479">Metal-binding</keyword>
<dbReference type="AlphaFoldDB" id="A0A096DIR1"/>
<keyword evidence="10" id="KW-1185">Reference proteome</keyword>
<dbReference type="GO" id="GO:0004347">
    <property type="term" value="F:glucose-6-phosphate isomerase activity"/>
    <property type="evidence" value="ECO:0007669"/>
    <property type="project" value="UniProtKB-EC"/>
</dbReference>
<comment type="caution">
    <text evidence="9">The sequence shown here is derived from an EMBL/GenBank/DDBJ whole genome shotgun (WGS) entry which is preliminary data.</text>
</comment>
<evidence type="ECO:0000256" key="6">
    <source>
        <dbReference type="ARBA" id="ARBA00023152"/>
    </source>
</evidence>
<dbReference type="EMBL" id="ADLO01000005">
    <property type="protein sequence ID" value="KGF57424.1"/>
    <property type="molecule type" value="Genomic_DNA"/>
</dbReference>
<dbReference type="HOGENOM" id="CLU_105797_0_0_9"/>
<feature type="domain" description="Glucose-6-phosphate isomerase prokaryote" evidence="8">
    <location>
        <begin position="27"/>
        <end position="179"/>
    </location>
</feature>
<dbReference type="InterPro" id="IPR051610">
    <property type="entry name" value="GPI/OXD"/>
</dbReference>
<evidence type="ECO:0000256" key="4">
    <source>
        <dbReference type="ARBA" id="ARBA00022432"/>
    </source>
</evidence>
<dbReference type="PATRIC" id="fig|742738.3.peg.161"/>
<dbReference type="GO" id="GO:0005737">
    <property type="term" value="C:cytoplasm"/>
    <property type="evidence" value="ECO:0007669"/>
    <property type="project" value="InterPro"/>
</dbReference>
<dbReference type="GO" id="GO:0006094">
    <property type="term" value="P:gluconeogenesis"/>
    <property type="evidence" value="ECO:0007669"/>
    <property type="project" value="UniProtKB-KW"/>
</dbReference>
<evidence type="ECO:0000256" key="3">
    <source>
        <dbReference type="ARBA" id="ARBA00011952"/>
    </source>
</evidence>
<evidence type="ECO:0000256" key="7">
    <source>
        <dbReference type="ARBA" id="ARBA00029321"/>
    </source>
</evidence>
<comment type="catalytic activity">
    <reaction evidence="7">
        <text>alpha-D-glucose 6-phosphate = beta-D-fructose 6-phosphate</text>
        <dbReference type="Rhea" id="RHEA:11816"/>
        <dbReference type="ChEBI" id="CHEBI:57634"/>
        <dbReference type="ChEBI" id="CHEBI:58225"/>
        <dbReference type="EC" id="5.3.1.9"/>
    </reaction>
</comment>
<dbReference type="Gene3D" id="2.60.120.10">
    <property type="entry name" value="Jelly Rolls"/>
    <property type="match status" value="1"/>
</dbReference>
<reference evidence="9 10" key="1">
    <citation type="submission" date="2011-08" db="EMBL/GenBank/DDBJ databases">
        <title>The Genome Sequence of Clostridium orbiscindens 1_3_50AFAA.</title>
        <authorList>
            <consortium name="The Broad Institute Genome Sequencing Platform"/>
            <person name="Earl A."/>
            <person name="Ward D."/>
            <person name="Feldgarden M."/>
            <person name="Gevers D."/>
            <person name="Daigneault M."/>
            <person name="Strauss J."/>
            <person name="Allen-Vercoe E."/>
            <person name="Young S.K."/>
            <person name="Zeng Q."/>
            <person name="Gargeya S."/>
            <person name="Fitzgerald M."/>
            <person name="Haas B."/>
            <person name="Abouelleil A."/>
            <person name="Alvarado L."/>
            <person name="Arachchi H.M."/>
            <person name="Berlin A."/>
            <person name="Brown A."/>
            <person name="Chapman S.B."/>
            <person name="Chen Z."/>
            <person name="Dunbar C."/>
            <person name="Freedman E."/>
            <person name="Gearin G."/>
            <person name="Gellesch M."/>
            <person name="Goldberg J."/>
            <person name="Griggs A."/>
            <person name="Gujja S."/>
            <person name="Heiman D."/>
            <person name="Howarth C."/>
            <person name="Larson L."/>
            <person name="Lui A."/>
            <person name="MacDonald P.J.P."/>
            <person name="Montmayeur A."/>
            <person name="Murphy C."/>
            <person name="Neiman D."/>
            <person name="Pearson M."/>
            <person name="Priest M."/>
            <person name="Roberts A."/>
            <person name="Saif S."/>
            <person name="Shea T."/>
            <person name="Shenoy N."/>
            <person name="Sisk P."/>
            <person name="Stolte C."/>
            <person name="Sykes S."/>
            <person name="Wortman J."/>
            <person name="Nusbaum C."/>
            <person name="Birren B."/>
        </authorList>
    </citation>
    <scope>NUCLEOTIDE SEQUENCE [LARGE SCALE GENOMIC DNA]</scope>
    <source>
        <strain evidence="9 10">1_3_50AFAA</strain>
    </source>
</reference>
<gene>
    <name evidence="9" type="ORF">HMPREF9460_00152</name>
</gene>
<protein>
    <recommendedName>
        <fullName evidence="3">glucose-6-phosphate isomerase</fullName>
        <ecNumber evidence="3">5.3.1.9</ecNumber>
    </recommendedName>
</protein>
<dbReference type="GO" id="GO:0006096">
    <property type="term" value="P:glycolytic process"/>
    <property type="evidence" value="ECO:0007669"/>
    <property type="project" value="UniProtKB-UniPathway"/>
</dbReference>
<evidence type="ECO:0000256" key="2">
    <source>
        <dbReference type="ARBA" id="ARBA00006542"/>
    </source>
</evidence>
<dbReference type="GO" id="GO:0046872">
    <property type="term" value="F:metal ion binding"/>
    <property type="evidence" value="ECO:0007669"/>
    <property type="project" value="UniProtKB-KW"/>
</dbReference>
<name>A0A096DIR1_FLAPL</name>